<reference evidence="8 9" key="1">
    <citation type="submission" date="2019-08" db="EMBL/GenBank/DDBJ databases">
        <title>In-depth cultivation of the pig gut microbiome towards novel bacterial diversity and tailored functional studies.</title>
        <authorList>
            <person name="Wylensek D."/>
            <person name="Hitch T.C.A."/>
            <person name="Clavel T."/>
        </authorList>
    </citation>
    <scope>NUCLEOTIDE SEQUENCE [LARGE SCALE GENOMIC DNA]</scope>
    <source>
        <strain evidence="8 9">WCA-693-APC-5D-A</strain>
    </source>
</reference>
<evidence type="ECO:0000259" key="7">
    <source>
        <dbReference type="PROSITE" id="PS50885"/>
    </source>
</evidence>
<dbReference type="Pfam" id="PF12729">
    <property type="entry name" value="4HB_MCP_1"/>
    <property type="match status" value="1"/>
</dbReference>
<keyword evidence="1 3" id="KW-0807">Transducer</keyword>
<sequence length="568" mass="61644">MENISVKIKILALAVIMLIITCLVAAAGLYSNTKSKQAVDDMYESNLMATQYLTHADSQLLLIKDDVAYVLQQNLAQEPRNVLLTDIVDKLKGIQGDVNAVKEICHGEKIQGIINELDEHLNNTIPQVEAAKKLGTSPEDKIALYKALNEIDDVSQHLGELTPENVMQGKILFQASDEAYNFALMAFAVIIIFGLIVGIAAAIIIAKGIAGPLQASVEQLNAVADGDLTQTIDNDMLNRQDEVGVMVQALHRMQKSLREVLGTVRQEADNSAEMAAEVYELVGAMNGSAQDMSAVTEEMAASMEETAASTSNIQSLSDRIKEQVEANAKEASDSADYSNTISDRAKALKEDVQQAQKEAERIYAGTKTSLEQAIESAKVANNITELTQAISDIADQTNLLALNAAIEAARAGEHGRGFAVVADEVRKLAEQSHDTAEEIKNLTVSVTDAVQNLSVSAHGLLKFMEENVHKDYEKINQTAEQYREDAEYFHGFASQSNESAQDFAQSIQTMNNSMEEIAKATQEGAIGNNTVAQQVVNVAEKANEILNKVNVSKEGADTLKNQLSKFKI</sequence>
<dbReference type="SUPFAM" id="SSF58104">
    <property type="entry name" value="Methyl-accepting chemotaxis protein (MCP) signaling domain"/>
    <property type="match status" value="1"/>
</dbReference>
<dbReference type="PRINTS" id="PR00260">
    <property type="entry name" value="CHEMTRNSDUCR"/>
</dbReference>
<keyword evidence="5" id="KW-0472">Membrane</keyword>
<evidence type="ECO:0000256" key="3">
    <source>
        <dbReference type="PROSITE-ProRule" id="PRU00284"/>
    </source>
</evidence>
<keyword evidence="4" id="KW-0175">Coiled coil</keyword>
<evidence type="ECO:0000256" key="5">
    <source>
        <dbReference type="SAM" id="Phobius"/>
    </source>
</evidence>
<protein>
    <submittedName>
        <fullName evidence="8">Methyl-accepting chemotaxis protein</fullName>
    </submittedName>
</protein>
<gene>
    <name evidence="8" type="ORF">FYJ84_01765</name>
</gene>
<dbReference type="InterPro" id="IPR024478">
    <property type="entry name" value="HlyB_4HB_MCP"/>
</dbReference>
<evidence type="ECO:0000256" key="2">
    <source>
        <dbReference type="ARBA" id="ARBA00029447"/>
    </source>
</evidence>
<feature type="coiled-coil region" evidence="4">
    <location>
        <begin position="338"/>
        <end position="365"/>
    </location>
</feature>
<dbReference type="InterPro" id="IPR003660">
    <property type="entry name" value="HAMP_dom"/>
</dbReference>
<organism evidence="8 9">
    <name type="scientific">Anaerovibrio slackiae</name>
    <dbReference type="NCBI Taxonomy" id="2652309"/>
    <lineage>
        <taxon>Bacteria</taxon>
        <taxon>Bacillati</taxon>
        <taxon>Bacillota</taxon>
        <taxon>Negativicutes</taxon>
        <taxon>Selenomonadales</taxon>
        <taxon>Selenomonadaceae</taxon>
        <taxon>Anaerovibrio</taxon>
    </lineage>
</organism>
<dbReference type="InterPro" id="IPR004090">
    <property type="entry name" value="Chemotax_Me-accpt_rcpt"/>
</dbReference>
<dbReference type="RefSeq" id="WP_154405526.1">
    <property type="nucleotide sequence ID" value="NZ_VUNR01000002.1"/>
</dbReference>
<feature type="transmembrane region" description="Helical" evidence="5">
    <location>
        <begin position="182"/>
        <end position="206"/>
    </location>
</feature>
<keyword evidence="5" id="KW-0812">Transmembrane</keyword>
<evidence type="ECO:0000313" key="9">
    <source>
        <dbReference type="Proteomes" id="UP000433181"/>
    </source>
</evidence>
<dbReference type="Gene3D" id="1.10.287.950">
    <property type="entry name" value="Methyl-accepting chemotaxis protein"/>
    <property type="match status" value="1"/>
</dbReference>
<evidence type="ECO:0000256" key="1">
    <source>
        <dbReference type="ARBA" id="ARBA00023224"/>
    </source>
</evidence>
<accession>A0A6I2UD93</accession>
<evidence type="ECO:0000313" key="8">
    <source>
        <dbReference type="EMBL" id="MSU07719.1"/>
    </source>
</evidence>
<evidence type="ECO:0000256" key="4">
    <source>
        <dbReference type="SAM" id="Coils"/>
    </source>
</evidence>
<comment type="similarity">
    <text evidence="2">Belongs to the methyl-accepting chemotaxis (MCP) protein family.</text>
</comment>
<keyword evidence="5" id="KW-1133">Transmembrane helix</keyword>
<dbReference type="Pfam" id="PF00015">
    <property type="entry name" value="MCPsignal"/>
    <property type="match status" value="1"/>
</dbReference>
<dbReference type="GO" id="GO:0006935">
    <property type="term" value="P:chemotaxis"/>
    <property type="evidence" value="ECO:0007669"/>
    <property type="project" value="InterPro"/>
</dbReference>
<dbReference type="CDD" id="cd06225">
    <property type="entry name" value="HAMP"/>
    <property type="match status" value="1"/>
</dbReference>
<dbReference type="SMART" id="SM00283">
    <property type="entry name" value="MA"/>
    <property type="match status" value="1"/>
</dbReference>
<dbReference type="Gene3D" id="6.10.340.10">
    <property type="match status" value="1"/>
</dbReference>
<dbReference type="SMART" id="SM00304">
    <property type="entry name" value="HAMP"/>
    <property type="match status" value="1"/>
</dbReference>
<dbReference type="Pfam" id="PF00672">
    <property type="entry name" value="HAMP"/>
    <property type="match status" value="1"/>
</dbReference>
<proteinExistence type="inferred from homology"/>
<dbReference type="PANTHER" id="PTHR32089:SF112">
    <property type="entry name" value="LYSOZYME-LIKE PROTEIN-RELATED"/>
    <property type="match status" value="1"/>
</dbReference>
<dbReference type="PROSITE" id="PS50885">
    <property type="entry name" value="HAMP"/>
    <property type="match status" value="1"/>
</dbReference>
<evidence type="ECO:0000259" key="6">
    <source>
        <dbReference type="PROSITE" id="PS50111"/>
    </source>
</evidence>
<dbReference type="GeneID" id="96777632"/>
<dbReference type="EMBL" id="VUNR01000002">
    <property type="protein sequence ID" value="MSU07719.1"/>
    <property type="molecule type" value="Genomic_DNA"/>
</dbReference>
<feature type="domain" description="Methyl-accepting transducer" evidence="6">
    <location>
        <begin position="274"/>
        <end position="539"/>
    </location>
</feature>
<dbReference type="GO" id="GO:0016020">
    <property type="term" value="C:membrane"/>
    <property type="evidence" value="ECO:0007669"/>
    <property type="project" value="InterPro"/>
</dbReference>
<dbReference type="InterPro" id="IPR004089">
    <property type="entry name" value="MCPsignal_dom"/>
</dbReference>
<comment type="caution">
    <text evidence="8">The sequence shown here is derived from an EMBL/GenBank/DDBJ whole genome shotgun (WGS) entry which is preliminary data.</text>
</comment>
<dbReference type="GO" id="GO:0007165">
    <property type="term" value="P:signal transduction"/>
    <property type="evidence" value="ECO:0007669"/>
    <property type="project" value="UniProtKB-KW"/>
</dbReference>
<dbReference type="Proteomes" id="UP000433181">
    <property type="component" value="Unassembled WGS sequence"/>
</dbReference>
<keyword evidence="9" id="KW-1185">Reference proteome</keyword>
<dbReference type="AlphaFoldDB" id="A0A6I2UD93"/>
<dbReference type="PROSITE" id="PS50111">
    <property type="entry name" value="CHEMOTAXIS_TRANSDUC_2"/>
    <property type="match status" value="1"/>
</dbReference>
<feature type="domain" description="HAMP" evidence="7">
    <location>
        <begin position="207"/>
        <end position="262"/>
    </location>
</feature>
<dbReference type="PANTHER" id="PTHR32089">
    <property type="entry name" value="METHYL-ACCEPTING CHEMOTAXIS PROTEIN MCPB"/>
    <property type="match status" value="1"/>
</dbReference>
<dbReference type="GO" id="GO:0004888">
    <property type="term" value="F:transmembrane signaling receptor activity"/>
    <property type="evidence" value="ECO:0007669"/>
    <property type="project" value="InterPro"/>
</dbReference>
<name>A0A6I2UD93_9FIRM</name>